<dbReference type="GO" id="GO:0006412">
    <property type="term" value="P:translation"/>
    <property type="evidence" value="ECO:0007669"/>
    <property type="project" value="InterPro"/>
</dbReference>
<dbReference type="GO" id="GO:0070181">
    <property type="term" value="F:small ribosomal subunit rRNA binding"/>
    <property type="evidence" value="ECO:0007669"/>
    <property type="project" value="TreeGrafter"/>
</dbReference>
<dbReference type="Gene3D" id="3.30.70.60">
    <property type="match status" value="1"/>
</dbReference>
<dbReference type="InterPro" id="IPR000529">
    <property type="entry name" value="Ribosomal_bS6"/>
</dbReference>
<keyword evidence="3" id="KW-0934">Plastid</keyword>
<dbReference type="GO" id="GO:0005737">
    <property type="term" value="C:cytoplasm"/>
    <property type="evidence" value="ECO:0007669"/>
    <property type="project" value="UniProtKB-ARBA"/>
</dbReference>
<evidence type="ECO:0000256" key="1">
    <source>
        <dbReference type="ARBA" id="ARBA00009512"/>
    </source>
</evidence>
<dbReference type="GeneID" id="29069624"/>
<keyword evidence="3" id="KW-0687">Ribonucleoprotein</keyword>
<dbReference type="HAMAP" id="MF_00360">
    <property type="entry name" value="Ribosomal_bS6"/>
    <property type="match status" value="1"/>
</dbReference>
<sequence>MILNNYETIYILRPNTSEDTSIELINSYKFIIQSHGGQNIFVQHKGRRHLSFSIKNNYDGIYVQINYEGNGVIVKALEKAMKFNDSIIRYLTIRQNLTHANIVQI</sequence>
<dbReference type="InterPro" id="IPR035980">
    <property type="entry name" value="Ribosomal_bS6_sf"/>
</dbReference>
<dbReference type="PANTHER" id="PTHR21011">
    <property type="entry name" value="MITOCHONDRIAL 28S RIBOSOMAL PROTEIN S6"/>
    <property type="match status" value="1"/>
</dbReference>
<dbReference type="RefSeq" id="YP_009293702.1">
    <property type="nucleotide sequence ID" value="NC_031144.1"/>
</dbReference>
<dbReference type="EMBL" id="KX284709">
    <property type="protein sequence ID" value="AOM64384.1"/>
    <property type="molecule type" value="Genomic_DNA"/>
</dbReference>
<proteinExistence type="inferred from homology"/>
<dbReference type="Pfam" id="PF01250">
    <property type="entry name" value="Ribosomal_S6"/>
    <property type="match status" value="1"/>
</dbReference>
<dbReference type="CDD" id="cd15487">
    <property type="entry name" value="bS6_chloro_cyano"/>
    <property type="match status" value="1"/>
</dbReference>
<dbReference type="InterPro" id="IPR014717">
    <property type="entry name" value="Transl_elong_EF1B/ribsomal_bS6"/>
</dbReference>
<comment type="similarity">
    <text evidence="1">Belongs to the bacterial ribosomal protein bS6 family.</text>
</comment>
<organism evidence="3">
    <name type="scientific">Rhodymenia pseudopalmata</name>
    <name type="common">Red alga</name>
    <dbReference type="NCBI Taxonomy" id="31502"/>
    <lineage>
        <taxon>Eukaryota</taxon>
        <taxon>Rhodophyta</taxon>
        <taxon>Florideophyceae</taxon>
        <taxon>Rhodymeniophycidae</taxon>
        <taxon>Rhodymeniales</taxon>
        <taxon>Rhodymeniaceae</taxon>
        <taxon>Rhodymenia</taxon>
    </lineage>
</organism>
<protein>
    <recommendedName>
        <fullName evidence="2">30S ribosomal protein S6, chloroplastic</fullName>
    </recommendedName>
</protein>
<dbReference type="GO" id="GO:0003735">
    <property type="term" value="F:structural constituent of ribosome"/>
    <property type="evidence" value="ECO:0007669"/>
    <property type="project" value="InterPro"/>
</dbReference>
<dbReference type="SUPFAM" id="SSF54995">
    <property type="entry name" value="Ribosomal protein S6"/>
    <property type="match status" value="1"/>
</dbReference>
<gene>
    <name evidence="3" type="primary">rps6</name>
    <name evidence="3" type="ORF">Rhodyp_106</name>
</gene>
<accession>A0A1C9C7N4</accession>
<reference evidence="3" key="1">
    <citation type="journal article" date="2016" name="BMC Biol.">
        <title>Parallel evolution of highly conserved plastid genome architecture in red seaweeds and seed plants.</title>
        <authorList>
            <person name="Lee J."/>
            <person name="Cho C.H."/>
            <person name="Park S.I."/>
            <person name="Choi J.W."/>
            <person name="Song H.S."/>
            <person name="West J.A."/>
            <person name="Bhattacharya D."/>
            <person name="Yoon H.S."/>
        </authorList>
    </citation>
    <scope>NUCLEOTIDE SEQUENCE</scope>
</reference>
<name>A0A1C9C7N4_RHOPU</name>
<dbReference type="NCBIfam" id="TIGR00166">
    <property type="entry name" value="S6"/>
    <property type="match status" value="1"/>
</dbReference>
<dbReference type="PANTHER" id="PTHR21011:SF1">
    <property type="entry name" value="SMALL RIBOSOMAL SUBUNIT PROTEIN BS6M"/>
    <property type="match status" value="1"/>
</dbReference>
<keyword evidence="3" id="KW-0689">Ribosomal protein</keyword>
<dbReference type="GO" id="GO:0005840">
    <property type="term" value="C:ribosome"/>
    <property type="evidence" value="ECO:0007669"/>
    <property type="project" value="UniProtKB-KW"/>
</dbReference>
<evidence type="ECO:0000313" key="3">
    <source>
        <dbReference type="EMBL" id="AOM64384.1"/>
    </source>
</evidence>
<evidence type="ECO:0000256" key="2">
    <source>
        <dbReference type="ARBA" id="ARBA00035537"/>
    </source>
</evidence>
<dbReference type="AlphaFoldDB" id="A0A1C9C7N4"/>
<dbReference type="InterPro" id="IPR020814">
    <property type="entry name" value="Ribosomal_S6_plastid/chlpt"/>
</dbReference>
<geneLocation type="plastid" evidence="3"/>